<feature type="region of interest" description="Disordered" evidence="2">
    <location>
        <begin position="1"/>
        <end position="70"/>
    </location>
</feature>
<feature type="region of interest" description="Disordered" evidence="2">
    <location>
        <begin position="1181"/>
        <end position="1202"/>
    </location>
</feature>
<accession>A0AA36ITB0</accession>
<feature type="coiled-coil region" evidence="1">
    <location>
        <begin position="312"/>
        <end position="339"/>
    </location>
</feature>
<feature type="compositionally biased region" description="Low complexity" evidence="2">
    <location>
        <begin position="35"/>
        <end position="47"/>
    </location>
</feature>
<dbReference type="EMBL" id="CAUJNA010002480">
    <property type="protein sequence ID" value="CAJ1393115.1"/>
    <property type="molecule type" value="Genomic_DNA"/>
</dbReference>
<evidence type="ECO:0000256" key="2">
    <source>
        <dbReference type="SAM" id="MobiDB-lite"/>
    </source>
</evidence>
<evidence type="ECO:0000256" key="1">
    <source>
        <dbReference type="SAM" id="Coils"/>
    </source>
</evidence>
<gene>
    <name evidence="3" type="ORF">EVOR1521_LOCUS18050</name>
</gene>
<protein>
    <submittedName>
        <fullName evidence="3">Uncharacterized protein</fullName>
    </submittedName>
</protein>
<name>A0AA36ITB0_9DINO</name>
<evidence type="ECO:0000313" key="4">
    <source>
        <dbReference type="Proteomes" id="UP001178507"/>
    </source>
</evidence>
<comment type="caution">
    <text evidence="3">The sequence shown here is derived from an EMBL/GenBank/DDBJ whole genome shotgun (WGS) entry which is preliminary data.</text>
</comment>
<reference evidence="3" key="1">
    <citation type="submission" date="2023-08" db="EMBL/GenBank/DDBJ databases">
        <authorList>
            <person name="Chen Y."/>
            <person name="Shah S."/>
            <person name="Dougan E. K."/>
            <person name="Thang M."/>
            <person name="Chan C."/>
        </authorList>
    </citation>
    <scope>NUCLEOTIDE SEQUENCE</scope>
</reference>
<feature type="compositionally biased region" description="Acidic residues" evidence="2">
    <location>
        <begin position="1187"/>
        <end position="1196"/>
    </location>
</feature>
<keyword evidence="1" id="KW-0175">Coiled coil</keyword>
<proteinExistence type="predicted"/>
<dbReference type="Proteomes" id="UP001178507">
    <property type="component" value="Unassembled WGS sequence"/>
</dbReference>
<keyword evidence="4" id="KW-1185">Reference proteome</keyword>
<evidence type="ECO:0000313" key="3">
    <source>
        <dbReference type="EMBL" id="CAJ1393115.1"/>
    </source>
</evidence>
<organism evidence="3 4">
    <name type="scientific">Effrenium voratum</name>
    <dbReference type="NCBI Taxonomy" id="2562239"/>
    <lineage>
        <taxon>Eukaryota</taxon>
        <taxon>Sar</taxon>
        <taxon>Alveolata</taxon>
        <taxon>Dinophyceae</taxon>
        <taxon>Suessiales</taxon>
        <taxon>Symbiodiniaceae</taxon>
        <taxon>Effrenium</taxon>
    </lineage>
</organism>
<sequence length="1309" mass="146967">MAGAKSRPQSQRRGVRERGDPFATTGCLRPKPVHPLLTLRLQTPRLTSAPSTSRPRASLPAPPEAEVVDRSPETAEAALEFFASLPGPERQRALMPELLRLVQLSLYIQPNFSSASLSAPMCPTRQVLFFVGHRWLASRLLQLKRKSLHMSEVVRRCMRFENIRVQVQANLMELGAKRPVVEVSSSILRRRQTAKEEREETPPPKLKDPAADKFAQQLSAGRAGKSSLIWLWALWKHVHALLMRRRRKKGELLERTLVGDLAAPFRHWMIFAVESKTESKMITYTTYLQERQMYTRTAMDLHNKKEDLVLDIQVSENSCVRLEKQLEAKRQNRAQLAQRLLDVRPDMVKAMLSKVLDLTLLEVLRMGYLFRTLYRLHFLTRDLAPLLLAEEDSAWRLFGLSGDQILARWVNSQLAQFKLVANEVLEAMSKRSQDEEADIEWSARETEVYGDRCRALRAMKPVTAAEPDAEAALAMAYGAVCAKEALHPVSMWPLDAKEDKASALCAAIRQVIPTAAKFLLLPGDLAKSQVPVIPSVLAVVFVANETLPCAASHGREVLGAAAFAASAAAQMAQAAALEPRKSGSKHKELAMAVSDLPDMPEEHRAQDLHRRVVSWLEDAELPSQSTELPTERDPVLKTIFSAIEQRAGAWAIDTPQDFTKLLKPEEGPSDLGLLPAHELLLRWVNFQLAGVTHGVLQNLGEVEGAPVVLEVLNKVAPDVLPLQAEEQAAVRQAASPAATEAATEHLVVALARRCVGYPILTEEVLRDDQADVVAAFLAELMACRPNLPIAEDSEQRNHMDLLAEVVLEAAKTEQSGLQQLCGYLRQTHGSITTSLEEMRKHRETSEAVKDKLRSFALKMLVKRSQGAPCNMLELAQQLPKNGPRGDLISSSLTKATIHREMTRLMAQQENGRISKELVMNSEKSAVEELLKRHISVFRDSFRHYARGSRSEPKPAEPVPAGRKMSISGEAAQVLVVSQRYFMMMYRDCRLHQLRLSPLDMEEVYNEVKLHHMMAAHESPLLAMAEDSQRFEQGLSLELFVEALLTLACRAKIEGLAPTAIHDKLSHVIENHIVPLAGTKREDFVYQLLVDESLDELLDEWSARLRSIFTAYASSARKVERDRHRHRGAFIESTGVQSQKQALCMSLESFTEMLEHARLSAQINRARVGSIFRGLVELQKREQKTETEQEAEQEVEEPTISRSMQEDPNRVANLLQDDSGASFQYVMAFQEFLDGLIILTLFKEPNPFISFVTRFERFIRNAFVEPLFEHAGNSQEPRLVTLYEALEDAFQKDVSIEGISRKLKKAEVSA</sequence>